<feature type="transmembrane region" description="Helical" evidence="8">
    <location>
        <begin position="181"/>
        <end position="199"/>
    </location>
</feature>
<keyword evidence="5 8" id="KW-1133">Transmembrane helix</keyword>
<dbReference type="GO" id="GO:0009103">
    <property type="term" value="P:lipopolysaccharide biosynthetic process"/>
    <property type="evidence" value="ECO:0007669"/>
    <property type="project" value="TreeGrafter"/>
</dbReference>
<dbReference type="EC" id="2.3.1.-" evidence="11"/>
<dbReference type="AlphaFoldDB" id="D8J0U3"/>
<dbReference type="eggNOG" id="COG1835">
    <property type="taxonomic scope" value="Bacteria"/>
</dbReference>
<protein>
    <submittedName>
        <fullName evidence="11">Acyltransferase protein</fullName>
        <ecNumber evidence="11">2.3.1.-</ecNumber>
    </submittedName>
</protein>
<dbReference type="HOGENOM" id="CLU_005679_10_1_4"/>
<keyword evidence="6 8" id="KW-0472">Membrane</keyword>
<name>D8J0U3_HERSS</name>
<sequence length="656" mass="72184">MLASNHKTPAGAASPATAHPGYRPDIDGLRAIAVLSVVVFHAFPEWLPGGFVGVDIFFVISGFLISGILFDALQRDRFSIVDFYIRRIRRIFPALLLVMLACLLAGWFILLPEEYRQLGKHLLGGAGFVSNIVLWNEAGYFDTSAETKPLLHLWSLGVEEQFYLFWPLMLWAAWRRRTGMLAVLLGVMALSFGWNIVWLHRDAVAAFYLPMSRFWELGAGALLAWRHRQGAVPTSVQAHRLSVAGLLLIVVAIATITKDDAFPGWWALLPVTGAVLLLAAGPQARINRSLLSHRTMVWVGLISYPLYLWHWPLLAFARLVVGATPSVQLRLAAVALALLLAWLTYRLVELPVRLRSAGHRSAVTLALLMALMAALGGYVVKRNGMDFRQLGAVAMLFNDQVKETAVLNHFELPHPSCAALMGQEHSRDWCAAPVSAEPPQVLLIGDSYSGAYAPMLARLYQASPQPQLVFQQFARGGCASLLDGGGGYCGEISERVAAYARQTPSIKTVVLAANWPGHIAANPKGVLKALEHTILYYRQLGKRVVVLLSPPNGANPKSCVLRGIRLSDADFCNLPRAKAEQMDDHYRDLMLPLLQRLDVPVFDPYPTLCDEHGCKVIDGPRILYFDPGHLSAYGAQYLADHAGDALRRLLLGTPAH</sequence>
<dbReference type="InterPro" id="IPR050879">
    <property type="entry name" value="Acyltransferase_3"/>
</dbReference>
<keyword evidence="2" id="KW-1003">Cell membrane</keyword>
<proteinExistence type="predicted"/>
<gene>
    <name evidence="11" type="ordered locus">Hsero_0981</name>
</gene>
<feature type="transmembrane region" description="Helical" evidence="8">
    <location>
        <begin position="50"/>
        <end position="70"/>
    </location>
</feature>
<dbReference type="RefSeq" id="WP_013233012.1">
    <property type="nucleotide sequence ID" value="NC_014323.1"/>
</dbReference>
<dbReference type="Proteomes" id="UP000000329">
    <property type="component" value="Chromosome"/>
</dbReference>
<dbReference type="Pfam" id="PF01757">
    <property type="entry name" value="Acyl_transf_3"/>
    <property type="match status" value="1"/>
</dbReference>
<feature type="transmembrane region" description="Helical" evidence="8">
    <location>
        <begin position="360"/>
        <end position="380"/>
    </location>
</feature>
<dbReference type="InterPro" id="IPR036514">
    <property type="entry name" value="SGNH_hydro_sf"/>
</dbReference>
<dbReference type="eggNOG" id="COG2755">
    <property type="taxonomic scope" value="Bacteria"/>
</dbReference>
<feature type="transmembrane region" description="Helical" evidence="8">
    <location>
        <begin position="296"/>
        <end position="321"/>
    </location>
</feature>
<feature type="transmembrane region" description="Helical" evidence="8">
    <location>
        <begin position="327"/>
        <end position="348"/>
    </location>
</feature>
<organism evidence="11 12">
    <name type="scientific">Herbaspirillum seropedicae (strain SmR1)</name>
    <dbReference type="NCBI Taxonomy" id="757424"/>
    <lineage>
        <taxon>Bacteria</taxon>
        <taxon>Pseudomonadati</taxon>
        <taxon>Pseudomonadota</taxon>
        <taxon>Betaproteobacteria</taxon>
        <taxon>Burkholderiales</taxon>
        <taxon>Oxalobacteraceae</taxon>
        <taxon>Herbaspirillum</taxon>
    </lineage>
</organism>
<evidence type="ECO:0000256" key="6">
    <source>
        <dbReference type="ARBA" id="ARBA00023136"/>
    </source>
</evidence>
<dbReference type="Pfam" id="PF19040">
    <property type="entry name" value="SGNH"/>
    <property type="match status" value="1"/>
</dbReference>
<evidence type="ECO:0000256" key="4">
    <source>
        <dbReference type="ARBA" id="ARBA00022692"/>
    </source>
</evidence>
<evidence type="ECO:0000256" key="3">
    <source>
        <dbReference type="ARBA" id="ARBA00022679"/>
    </source>
</evidence>
<evidence type="ECO:0000256" key="7">
    <source>
        <dbReference type="ARBA" id="ARBA00023315"/>
    </source>
</evidence>
<evidence type="ECO:0000259" key="9">
    <source>
        <dbReference type="Pfam" id="PF01757"/>
    </source>
</evidence>
<feature type="domain" description="Acyltransferase 3" evidence="9">
    <location>
        <begin position="25"/>
        <end position="346"/>
    </location>
</feature>
<keyword evidence="12" id="KW-1185">Reference proteome</keyword>
<dbReference type="GO" id="GO:0016747">
    <property type="term" value="F:acyltransferase activity, transferring groups other than amino-acyl groups"/>
    <property type="evidence" value="ECO:0007669"/>
    <property type="project" value="InterPro"/>
</dbReference>
<dbReference type="KEGG" id="hse:Hsero_0981"/>
<dbReference type="PANTHER" id="PTHR23028:SF53">
    <property type="entry name" value="ACYL_TRANSF_3 DOMAIN-CONTAINING PROTEIN"/>
    <property type="match status" value="1"/>
</dbReference>
<reference evidence="11 12" key="1">
    <citation type="submission" date="2010-04" db="EMBL/GenBank/DDBJ databases">
        <title>The genome of Herbaspirillum seropedicae SmR1, an endophytic, nitrogen-fixing, plant-growth promoting beta-Proteobacteria.</title>
        <authorList>
            <person name="Pedrosa F.O."/>
            <person name="Monteiro R.A."/>
            <person name="Wassem R."/>
            <person name="Cruz L.M."/>
            <person name="Ayub R.A."/>
            <person name="Colauto N.B."/>
            <person name="Fernandez M.A."/>
            <person name="Fungaro M.H.P."/>
            <person name="Grisard E.C."/>
            <person name="Hungria M."/>
            <person name="Madeira H.M.F."/>
            <person name="Nodari R.O."/>
            <person name="Osaku C.A."/>
            <person name="Petzl-Erler M.L."/>
            <person name="Terenzi H."/>
            <person name="Vieira L.G.E."/>
            <person name="Almeida M.I.M."/>
            <person name="Alves L.R."/>
            <person name="Arantes O.M.N."/>
            <person name="Balsanelli E."/>
            <person name="Barcellos F.G."/>
            <person name="Baura V.A."/>
            <person name="Binde D.R."/>
            <person name="Campo R.J."/>
            <person name="Chubatsu L.S."/>
            <person name="Chueire L.M.O."/>
            <person name="Ciferri R.R."/>
            <person name="Correa L.C."/>
            <person name="da Conceicao Silva J.L."/>
            <person name="Dabul A.N.G."/>
            <person name="Dambros B.P."/>
            <person name="Faoro H."/>
            <person name="Favetti A."/>
            <person name="Friedermann G."/>
            <person name="Furlaneto M.C."/>
            <person name="Gasques L.S."/>
            <person name="Gimenes C.C.T."/>
            <person name="Gioppo N.M.R."/>
            <person name="Glienke-Blanco C."/>
            <person name="Godoy L.P."/>
            <person name="Guerra M.P."/>
            <person name="Karp S."/>
            <person name="Kava-Cordeiro V."/>
            <person name="Margarido V.P."/>
            <person name="Mathioni S.M."/>
            <person name="Menck-Soares M.A."/>
            <person name="Murace N.K."/>
            <person name="Nicolas M.F."/>
            <person name="Oliveira C.E.C."/>
            <person name="Pagnan N.A.B."/>
            <person name="Pamphile J.A."/>
            <person name="Patussi E.V."/>
            <person name="Pereira L.F.P."/>
            <person name="Pereira-Ferrari L."/>
            <person name="Pinto F.G.S."/>
            <person name="Precoma C."/>
            <person name="Prioli A.J."/>
            <person name="Prioli S.M.A.P."/>
            <person name="Raittz R.T."/>
            <person name="Ramos H.J.O."/>
            <person name="Ribeiro E.M.S.F."/>
            <person name="Rigo L.U."/>
            <person name="Rocha C.L.M.S.C."/>
            <person name="Rocha S.N."/>
            <person name="Santos K."/>
            <person name="Satori D."/>
            <person name="Silva A.G."/>
            <person name="Simao R.C.G."/>
            <person name="Soares M.A.M."/>
            <person name="Souza E.M."/>
            <person name="Steffens M.B.R."/>
            <person name="Steindel M."/>
            <person name="Tadra-Sfeir M.Z."/>
            <person name="Takahashi E.K."/>
            <person name="Torres R.A."/>
            <person name="Valle J.S."/>
            <person name="Vernal J.I."/>
            <person name="Vilas-Boas L.A."/>
            <person name="Watanabe M.A.E."/>
            <person name="Weiss V.A."/>
            <person name="Yates M.A."/>
            <person name="Souza E.M."/>
        </authorList>
    </citation>
    <scope>NUCLEOTIDE SEQUENCE [LARGE SCALE GENOMIC DNA]</scope>
    <source>
        <strain evidence="11 12">SmR1</strain>
    </source>
</reference>
<dbReference type="GeneID" id="29389880"/>
<feature type="domain" description="SGNH" evidence="10">
    <location>
        <begin position="426"/>
        <end position="641"/>
    </location>
</feature>
<dbReference type="InterPro" id="IPR002656">
    <property type="entry name" value="Acyl_transf_3_dom"/>
</dbReference>
<keyword evidence="7 11" id="KW-0012">Acyltransferase</keyword>
<dbReference type="GO" id="GO:0005886">
    <property type="term" value="C:plasma membrane"/>
    <property type="evidence" value="ECO:0007669"/>
    <property type="project" value="UniProtKB-SubCell"/>
</dbReference>
<dbReference type="OrthoDB" id="9814807at2"/>
<keyword evidence="4 8" id="KW-0812">Transmembrane</keyword>
<comment type="subcellular location">
    <subcellularLocation>
        <location evidence="1">Cell membrane</location>
        <topology evidence="1">Multi-pass membrane protein</topology>
    </subcellularLocation>
</comment>
<dbReference type="GO" id="GO:0016788">
    <property type="term" value="F:hydrolase activity, acting on ester bonds"/>
    <property type="evidence" value="ECO:0007669"/>
    <property type="project" value="UniProtKB-ARBA"/>
</dbReference>
<dbReference type="PANTHER" id="PTHR23028">
    <property type="entry name" value="ACETYLTRANSFERASE"/>
    <property type="match status" value="1"/>
</dbReference>
<feature type="transmembrane region" description="Helical" evidence="8">
    <location>
        <begin position="263"/>
        <end position="284"/>
    </location>
</feature>
<evidence type="ECO:0000259" key="10">
    <source>
        <dbReference type="Pfam" id="PF19040"/>
    </source>
</evidence>
<evidence type="ECO:0000256" key="8">
    <source>
        <dbReference type="SAM" id="Phobius"/>
    </source>
</evidence>
<dbReference type="SUPFAM" id="SSF52266">
    <property type="entry name" value="SGNH hydrolase"/>
    <property type="match status" value="1"/>
</dbReference>
<evidence type="ECO:0000256" key="2">
    <source>
        <dbReference type="ARBA" id="ARBA00022475"/>
    </source>
</evidence>
<evidence type="ECO:0000256" key="1">
    <source>
        <dbReference type="ARBA" id="ARBA00004651"/>
    </source>
</evidence>
<accession>D8J0U3</accession>
<dbReference type="EMBL" id="CP002039">
    <property type="protein sequence ID" value="ADJ62498.1"/>
    <property type="molecule type" value="Genomic_DNA"/>
</dbReference>
<feature type="transmembrane region" description="Helical" evidence="8">
    <location>
        <begin position="91"/>
        <end position="110"/>
    </location>
</feature>
<dbReference type="STRING" id="757424.Hsero_0981"/>
<evidence type="ECO:0000313" key="12">
    <source>
        <dbReference type="Proteomes" id="UP000000329"/>
    </source>
</evidence>
<feature type="transmembrane region" description="Helical" evidence="8">
    <location>
        <begin position="151"/>
        <end position="174"/>
    </location>
</feature>
<feature type="transmembrane region" description="Helical" evidence="8">
    <location>
        <begin position="205"/>
        <end position="225"/>
    </location>
</feature>
<dbReference type="InterPro" id="IPR043968">
    <property type="entry name" value="SGNH"/>
</dbReference>
<feature type="transmembrane region" description="Helical" evidence="8">
    <location>
        <begin position="237"/>
        <end position="257"/>
    </location>
</feature>
<keyword evidence="3 11" id="KW-0808">Transferase</keyword>
<evidence type="ECO:0000256" key="5">
    <source>
        <dbReference type="ARBA" id="ARBA00022989"/>
    </source>
</evidence>
<dbReference type="Gene3D" id="3.40.50.1110">
    <property type="entry name" value="SGNH hydrolase"/>
    <property type="match status" value="1"/>
</dbReference>
<evidence type="ECO:0000313" key="11">
    <source>
        <dbReference type="EMBL" id="ADJ62498.1"/>
    </source>
</evidence>